<evidence type="ECO:0000259" key="14">
    <source>
        <dbReference type="PROSITE" id="PS50104"/>
    </source>
</evidence>
<keyword evidence="4" id="KW-1003">Cell membrane</keyword>
<dbReference type="SMART" id="SM00082">
    <property type="entry name" value="LRRCT"/>
    <property type="match status" value="2"/>
</dbReference>
<evidence type="ECO:0000256" key="4">
    <source>
        <dbReference type="ARBA" id="ARBA00022475"/>
    </source>
</evidence>
<keyword evidence="16" id="KW-1185">Reference proteome</keyword>
<dbReference type="AlphaFoldDB" id="A0AAV1ZR41"/>
<dbReference type="SMART" id="SM00255">
    <property type="entry name" value="TIR"/>
    <property type="match status" value="1"/>
</dbReference>
<dbReference type="PANTHER" id="PTHR24365">
    <property type="entry name" value="TOLL-LIKE RECEPTOR"/>
    <property type="match status" value="1"/>
</dbReference>
<feature type="domain" description="TIR" evidence="14">
    <location>
        <begin position="1049"/>
        <end position="1184"/>
    </location>
</feature>
<dbReference type="Pfam" id="PF13855">
    <property type="entry name" value="LRR_8"/>
    <property type="match status" value="5"/>
</dbReference>
<evidence type="ECO:0000313" key="15">
    <source>
        <dbReference type="EMBL" id="CAL1273613.1"/>
    </source>
</evidence>
<dbReference type="SUPFAM" id="SSF52047">
    <property type="entry name" value="RNI-like"/>
    <property type="match status" value="1"/>
</dbReference>
<evidence type="ECO:0000256" key="5">
    <source>
        <dbReference type="ARBA" id="ARBA00022614"/>
    </source>
</evidence>
<protein>
    <recommendedName>
        <fullName evidence="14">TIR domain-containing protein</fullName>
    </recommendedName>
</protein>
<evidence type="ECO:0000256" key="10">
    <source>
        <dbReference type="ARBA" id="ARBA00023136"/>
    </source>
</evidence>
<dbReference type="SUPFAM" id="SSF52058">
    <property type="entry name" value="L domain-like"/>
    <property type="match status" value="3"/>
</dbReference>
<keyword evidence="6 13" id="KW-0812">Transmembrane</keyword>
<reference evidence="15 16" key="1">
    <citation type="submission" date="2024-04" db="EMBL/GenBank/DDBJ databases">
        <authorList>
            <person name="Rising A."/>
            <person name="Reimegard J."/>
            <person name="Sonavane S."/>
            <person name="Akerstrom W."/>
            <person name="Nylinder S."/>
            <person name="Hedman E."/>
            <person name="Kallberg Y."/>
        </authorList>
    </citation>
    <scope>NUCLEOTIDE SEQUENCE [LARGE SCALE GENOMIC DNA]</scope>
</reference>
<dbReference type="FunFam" id="3.40.50.10140:FF:000021">
    <property type="entry name" value="Toll receptor 13"/>
    <property type="match status" value="1"/>
</dbReference>
<dbReference type="PROSITE" id="PS51450">
    <property type="entry name" value="LRR"/>
    <property type="match status" value="6"/>
</dbReference>
<dbReference type="InterPro" id="IPR001611">
    <property type="entry name" value="Leu-rich_rpt"/>
</dbReference>
<dbReference type="GO" id="GO:0007165">
    <property type="term" value="P:signal transduction"/>
    <property type="evidence" value="ECO:0007669"/>
    <property type="project" value="InterPro"/>
</dbReference>
<dbReference type="GO" id="GO:0005886">
    <property type="term" value="C:plasma membrane"/>
    <property type="evidence" value="ECO:0007669"/>
    <property type="project" value="UniProtKB-SubCell"/>
</dbReference>
<comment type="similarity">
    <text evidence="3">Belongs to the Toll-like receptor family.</text>
</comment>
<evidence type="ECO:0000256" key="7">
    <source>
        <dbReference type="ARBA" id="ARBA00022729"/>
    </source>
</evidence>
<dbReference type="Gene3D" id="3.80.10.10">
    <property type="entry name" value="Ribonuclease Inhibitor"/>
    <property type="match status" value="6"/>
</dbReference>
<evidence type="ECO:0000256" key="6">
    <source>
        <dbReference type="ARBA" id="ARBA00022692"/>
    </source>
</evidence>
<dbReference type="InterPro" id="IPR000372">
    <property type="entry name" value="LRRNT"/>
</dbReference>
<dbReference type="FunFam" id="3.80.10.10:FF:001438">
    <property type="entry name" value="Uncharacterized protein"/>
    <property type="match status" value="1"/>
</dbReference>
<dbReference type="SMART" id="SM00013">
    <property type="entry name" value="LRRNT"/>
    <property type="match status" value="1"/>
</dbReference>
<accession>A0AAV1ZR41</accession>
<dbReference type="PANTHER" id="PTHR24365:SF541">
    <property type="entry name" value="PROTEIN TOLL-RELATED"/>
    <property type="match status" value="1"/>
</dbReference>
<dbReference type="EMBL" id="CAXIEN010000069">
    <property type="protein sequence ID" value="CAL1273613.1"/>
    <property type="molecule type" value="Genomic_DNA"/>
</dbReference>
<sequence length="1212" mass="139648">METNAGFCTLFDPHTHAKRKSFNFIILFFLLQFVASSSVLYSAPEDCQWTVISGSDVSLICHLKTIVASGVLATNFSVIQSEHTTALNIVCDSLFFESTLAPMAMSHLRYLKALHIEQCKLRELPTDAFAQLNDLRNLSIRTRNDDWGEFSLSLHCDVFRNLHQLEILDLGHNKIERLTHDSICHLSSLKVLNLTHNDLNSVIAFTNHSDSKILEYCADSLSELDLSYNLISVLTKQDLSHFKDLRLLNLAHNYIFDLDSSVFTNFAKLQVVDLSNNELITVPSRLFQDSPDIRELYLHNNSIISISPELFNALQQLVILNLSFNKISSFSFGPETFVDLIRLVILDLSRNKLSFINNTLFQSQYSLQMLFLSHNDIDIIAENSFSSLYNLYTLDLSYNHLKYLDIFTLNGLYVLSDLKLSHNSIYSMHSDAFKNCSSVEDLSLQGNNLSYVPTALKSLQFLKTLSLNNNTITKLNNSSFQDLKQLRHLSLSQNQIGNLTKDTFRHLRSLKAIDLSKNNIHKLDHGIFDEGEALNIIDLSDNYLTDINGLFMNLKSLIFLNVSRNKIQWFDYAVIPTELEELDLHSNEIETLSNYYELEDTLQLRTLDVSFNFISEINAASFPNYIRKLKIQDNRISIVNPFTFLAKTNLTYVNIANNNIETLDINTFRLNPIVLKKPLPEFVISGNPFFCDCNMEWLQHMNKLDGTIQYPHIVDLNNVICKLSFKRHGSYLPLSMSKSSDFLCKYNSHCFALCHCCEFDACDCEMVCPDNCTCYSDQTWNTNIVDCSSQNFTSMPSVIPMDVTDLYLDGNHINQLTSHTLIGRKNMRIIYLNNSNIHVINNRTFNGLLILRALHLENNEIKALNGYEFETLVHLEELYLSNNKISYISNTTFQNLKSLTILNLDHNFIKEFQVWNLRWNLKLISVQLGHNPWICNCEYLESYHEWLRSASSIVQDLGSIQCRYNQSAGPYIVEFNVSSCSNYSSITYFQAVFQTDHVALIVIISVMFLLLLVTTILICVYRRELKVWLYTKYGIRLFKRNAFPTETEKLFDAFVSYSKKDETFVSQFLAPELECGAPSYRLCLRYRDLPMSGYVAEAITEAIECSHRTIIVLSEQFLKSEWCRFELKSAHRESQCNRKHKLVIVVIDKMSFKIIPPDAKMCFRSAPIIRWGDKRFWEKLRYSMPNGQGQHLDPKVKYSHQNHLNSNNINLV</sequence>
<evidence type="ECO:0000256" key="9">
    <source>
        <dbReference type="ARBA" id="ARBA00022989"/>
    </source>
</evidence>
<keyword evidence="11" id="KW-0675">Receptor</keyword>
<keyword evidence="12" id="KW-0325">Glycoprotein</keyword>
<evidence type="ECO:0000256" key="8">
    <source>
        <dbReference type="ARBA" id="ARBA00022737"/>
    </source>
</evidence>
<gene>
    <name evidence="15" type="ORF">LARSCL_LOCUS6995</name>
</gene>
<comment type="subcellular location">
    <subcellularLocation>
        <location evidence="1">Cell membrane</location>
    </subcellularLocation>
    <subcellularLocation>
        <location evidence="2">Membrane</location>
        <topology evidence="2">Single-pass type I membrane protein</topology>
    </subcellularLocation>
</comment>
<dbReference type="Gene3D" id="3.40.50.10140">
    <property type="entry name" value="Toll/interleukin-1 receptor homology (TIR) domain"/>
    <property type="match status" value="1"/>
</dbReference>
<dbReference type="PRINTS" id="PR01537">
    <property type="entry name" value="INTRLKN1R1F"/>
</dbReference>
<keyword evidence="5" id="KW-0433">Leucine-rich repeat</keyword>
<evidence type="ECO:0000256" key="12">
    <source>
        <dbReference type="ARBA" id="ARBA00023180"/>
    </source>
</evidence>
<keyword evidence="7" id="KW-0732">Signal</keyword>
<keyword evidence="9 13" id="KW-1133">Transmembrane helix</keyword>
<dbReference type="Pfam" id="PF01582">
    <property type="entry name" value="TIR"/>
    <property type="match status" value="1"/>
</dbReference>
<proteinExistence type="inferred from homology"/>
<evidence type="ECO:0000256" key="2">
    <source>
        <dbReference type="ARBA" id="ARBA00004479"/>
    </source>
</evidence>
<dbReference type="InterPro" id="IPR003591">
    <property type="entry name" value="Leu-rich_rpt_typical-subtyp"/>
</dbReference>
<comment type="caution">
    <text evidence="15">The sequence shown here is derived from an EMBL/GenBank/DDBJ whole genome shotgun (WGS) entry which is preliminary data.</text>
</comment>
<dbReference type="InterPro" id="IPR035897">
    <property type="entry name" value="Toll_tir_struct_dom_sf"/>
</dbReference>
<dbReference type="PROSITE" id="PS50104">
    <property type="entry name" value="TIR"/>
    <property type="match status" value="1"/>
</dbReference>
<evidence type="ECO:0000256" key="3">
    <source>
        <dbReference type="ARBA" id="ARBA00009634"/>
    </source>
</evidence>
<dbReference type="InterPro" id="IPR000483">
    <property type="entry name" value="Cys-rich_flank_reg_C"/>
</dbReference>
<evidence type="ECO:0000313" key="16">
    <source>
        <dbReference type="Proteomes" id="UP001497382"/>
    </source>
</evidence>
<evidence type="ECO:0000256" key="11">
    <source>
        <dbReference type="ARBA" id="ARBA00023170"/>
    </source>
</evidence>
<feature type="transmembrane region" description="Helical" evidence="13">
    <location>
        <begin position="998"/>
        <end position="1021"/>
    </location>
</feature>
<dbReference type="InterPro" id="IPR000157">
    <property type="entry name" value="TIR_dom"/>
</dbReference>
<dbReference type="SMART" id="SM00369">
    <property type="entry name" value="LRR_TYP"/>
    <property type="match status" value="21"/>
</dbReference>
<keyword evidence="8" id="KW-0677">Repeat</keyword>
<keyword evidence="10 13" id="KW-0472">Membrane</keyword>
<dbReference type="Proteomes" id="UP001497382">
    <property type="component" value="Unassembled WGS sequence"/>
</dbReference>
<dbReference type="SMART" id="SM00365">
    <property type="entry name" value="LRR_SD22"/>
    <property type="match status" value="9"/>
</dbReference>
<organism evidence="15 16">
    <name type="scientific">Larinioides sclopetarius</name>
    <dbReference type="NCBI Taxonomy" id="280406"/>
    <lineage>
        <taxon>Eukaryota</taxon>
        <taxon>Metazoa</taxon>
        <taxon>Ecdysozoa</taxon>
        <taxon>Arthropoda</taxon>
        <taxon>Chelicerata</taxon>
        <taxon>Arachnida</taxon>
        <taxon>Araneae</taxon>
        <taxon>Araneomorphae</taxon>
        <taxon>Entelegynae</taxon>
        <taxon>Araneoidea</taxon>
        <taxon>Araneidae</taxon>
        <taxon>Larinioides</taxon>
    </lineage>
</organism>
<name>A0AAV1ZR41_9ARAC</name>
<dbReference type="SUPFAM" id="SSF52200">
    <property type="entry name" value="Toll/Interleukin receptor TIR domain"/>
    <property type="match status" value="1"/>
</dbReference>
<dbReference type="InterPro" id="IPR032675">
    <property type="entry name" value="LRR_dom_sf"/>
</dbReference>
<dbReference type="GO" id="GO:0038023">
    <property type="term" value="F:signaling receptor activity"/>
    <property type="evidence" value="ECO:0007669"/>
    <property type="project" value="TreeGrafter"/>
</dbReference>
<evidence type="ECO:0000256" key="1">
    <source>
        <dbReference type="ARBA" id="ARBA00004236"/>
    </source>
</evidence>
<feature type="transmembrane region" description="Helical" evidence="13">
    <location>
        <begin position="21"/>
        <end position="43"/>
    </location>
</feature>
<evidence type="ECO:0000256" key="13">
    <source>
        <dbReference type="SAM" id="Phobius"/>
    </source>
</evidence>
<dbReference type="FunFam" id="3.80.10.10:FF:001164">
    <property type="entry name" value="GH01279p"/>
    <property type="match status" value="1"/>
</dbReference>